<dbReference type="FunFam" id="3.40.50.10470:FF:000003">
    <property type="entry name" value="Methylthioribose-1-phosphate isomerase"/>
    <property type="match status" value="1"/>
</dbReference>
<keyword evidence="4 6" id="KW-0413">Isomerase</keyword>
<feature type="transmembrane region" description="Helical" evidence="7">
    <location>
        <begin position="372"/>
        <end position="397"/>
    </location>
</feature>
<dbReference type="GO" id="GO:0005737">
    <property type="term" value="C:cytoplasm"/>
    <property type="evidence" value="ECO:0007669"/>
    <property type="project" value="UniProtKB-SubCell"/>
</dbReference>
<dbReference type="InterPro" id="IPR042529">
    <property type="entry name" value="IF_2B-like_C"/>
</dbReference>
<dbReference type="HOGENOM" id="CLU_016218_1_3_1"/>
<reference evidence="9" key="1">
    <citation type="journal article" date="2011" name="Genome Biol.">
        <title>Comparative and functional genomics provide insights into the pathogenicity of dermatophytic fungi.</title>
        <authorList>
            <person name="Burmester A."/>
            <person name="Shelest E."/>
            <person name="Gloeckner G."/>
            <person name="Heddergott C."/>
            <person name="Schindler S."/>
            <person name="Staib P."/>
            <person name="Heidel A."/>
            <person name="Felder M."/>
            <person name="Petzold A."/>
            <person name="Szafranski K."/>
            <person name="Feuermann M."/>
            <person name="Pedruzzi I."/>
            <person name="Priebe S."/>
            <person name="Groth M."/>
            <person name="Winkler R."/>
            <person name="Li W."/>
            <person name="Kniemeyer O."/>
            <person name="Schroeckh V."/>
            <person name="Hertweck C."/>
            <person name="Hube B."/>
            <person name="White T.C."/>
            <person name="Platzer M."/>
            <person name="Guthke R."/>
            <person name="Heitman J."/>
            <person name="Woestemeyer J."/>
            <person name="Zipfel P.F."/>
            <person name="Monod M."/>
            <person name="Brakhage A.A."/>
        </authorList>
    </citation>
    <scope>NUCLEOTIDE SEQUENCE [LARGE SCALE GENOMIC DNA]</scope>
    <source>
        <strain evidence="9">HKI 0517</strain>
    </source>
</reference>
<evidence type="ECO:0000256" key="2">
    <source>
        <dbReference type="ARBA" id="ARBA00022605"/>
    </source>
</evidence>
<feature type="transmembrane region" description="Helical" evidence="7">
    <location>
        <begin position="451"/>
        <end position="481"/>
    </location>
</feature>
<dbReference type="FunFam" id="1.20.120.420:FF:000003">
    <property type="entry name" value="Methylthioribose-1-phosphate isomerase"/>
    <property type="match status" value="1"/>
</dbReference>
<comment type="function">
    <text evidence="6">Catalyzes the interconversion of methylthioribose-1-phosphate (MTR-1-P) into methylthioribulose-1-phosphate (MTRu-1-P).</text>
</comment>
<comment type="catalytic activity">
    <reaction evidence="6">
        <text>5-(methylsulfanyl)-alpha-D-ribose 1-phosphate = 5-(methylsulfanyl)-D-ribulose 1-phosphate</text>
        <dbReference type="Rhea" id="RHEA:19989"/>
        <dbReference type="ChEBI" id="CHEBI:58533"/>
        <dbReference type="ChEBI" id="CHEBI:58548"/>
        <dbReference type="EC" id="5.3.1.23"/>
    </reaction>
</comment>
<dbReference type="EC" id="5.3.1.23" evidence="6"/>
<dbReference type="RefSeq" id="XP_003025058.1">
    <property type="nucleotide sequence ID" value="XM_003025012.1"/>
</dbReference>
<dbReference type="NCBIfam" id="TIGR00512">
    <property type="entry name" value="salvage_mtnA"/>
    <property type="match status" value="1"/>
</dbReference>
<dbReference type="OrthoDB" id="2461at2759"/>
<dbReference type="Proteomes" id="UP000008383">
    <property type="component" value="Unassembled WGS sequence"/>
</dbReference>
<evidence type="ECO:0000256" key="5">
    <source>
        <dbReference type="ARBA" id="ARBA00023242"/>
    </source>
</evidence>
<proteinExistence type="inferred from homology"/>
<dbReference type="PANTHER" id="PTHR43475">
    <property type="entry name" value="METHYLTHIORIBOSE-1-PHOSPHATE ISOMERASE"/>
    <property type="match status" value="1"/>
</dbReference>
<dbReference type="InterPro" id="IPR027363">
    <property type="entry name" value="M1Pi_N"/>
</dbReference>
<keyword evidence="5 6" id="KW-0539">Nucleus</keyword>
<dbReference type="Pfam" id="PF01008">
    <property type="entry name" value="IF-2B"/>
    <property type="match status" value="1"/>
</dbReference>
<dbReference type="GO" id="GO:0046523">
    <property type="term" value="F:S-methyl-5-thioribose-1-phosphate isomerase activity"/>
    <property type="evidence" value="ECO:0007669"/>
    <property type="project" value="UniProtKB-UniRule"/>
</dbReference>
<dbReference type="PANTHER" id="PTHR43475:SF1">
    <property type="entry name" value="METHYLTHIORIBOSE-1-PHOSPHATE ISOMERASE"/>
    <property type="match status" value="1"/>
</dbReference>
<feature type="site" description="Transition state stabilizer" evidence="6">
    <location>
        <position position="163"/>
    </location>
</feature>
<dbReference type="GO" id="GO:0019509">
    <property type="term" value="P:L-methionine salvage from methylthioadenosine"/>
    <property type="evidence" value="ECO:0007669"/>
    <property type="project" value="UniProtKB-UniRule"/>
</dbReference>
<dbReference type="EMBL" id="ACYE01000048">
    <property type="protein sequence ID" value="EFE44447.1"/>
    <property type="molecule type" value="Genomic_DNA"/>
</dbReference>
<keyword evidence="9" id="KW-1185">Reference proteome</keyword>
<dbReference type="NCBIfam" id="NF004326">
    <property type="entry name" value="PRK05720.1"/>
    <property type="match status" value="1"/>
</dbReference>
<keyword evidence="7" id="KW-0812">Transmembrane</keyword>
<dbReference type="AlphaFoldDB" id="D4D0X0"/>
<dbReference type="NCBIfam" id="TIGR00524">
    <property type="entry name" value="eIF-2B_rel"/>
    <property type="match status" value="1"/>
</dbReference>
<dbReference type="Gene3D" id="3.40.50.10470">
    <property type="entry name" value="Translation initiation factor eif-2b, domain 2"/>
    <property type="match status" value="1"/>
</dbReference>
<keyword evidence="1 6" id="KW-0963">Cytoplasm</keyword>
<dbReference type="SUPFAM" id="SSF100950">
    <property type="entry name" value="NagB/RpiA/CoA transferase-like"/>
    <property type="match status" value="1"/>
</dbReference>
<dbReference type="Gene3D" id="1.20.120.420">
    <property type="entry name" value="translation initiation factor eif-2b, domain 1"/>
    <property type="match status" value="1"/>
</dbReference>
<evidence type="ECO:0000256" key="3">
    <source>
        <dbReference type="ARBA" id="ARBA00023167"/>
    </source>
</evidence>
<feature type="transmembrane region" description="Helical" evidence="7">
    <location>
        <begin position="409"/>
        <end position="431"/>
    </location>
</feature>
<evidence type="ECO:0000256" key="7">
    <source>
        <dbReference type="SAM" id="Phobius"/>
    </source>
</evidence>
<keyword evidence="7" id="KW-1133">Transmembrane helix</keyword>
<evidence type="ECO:0000313" key="8">
    <source>
        <dbReference type="EMBL" id="EFE44447.1"/>
    </source>
</evidence>
<feature type="active site" description="Proton donor" evidence="6">
    <location>
        <position position="245"/>
    </location>
</feature>
<dbReference type="GO" id="GO:0005634">
    <property type="term" value="C:nucleus"/>
    <property type="evidence" value="ECO:0007669"/>
    <property type="project" value="UniProtKB-SubCell"/>
</dbReference>
<comment type="subcellular location">
    <subcellularLocation>
        <location evidence="6">Cytoplasm</location>
    </subcellularLocation>
    <subcellularLocation>
        <location evidence="6">Nucleus</location>
    </subcellularLocation>
</comment>
<sequence>MLQVLDQLQVPHVERYIPVSTAKEGWHVIKEMHVRGAPAIAIVAVLSLSIELTELMDHDKLSAEANEVEAFILEKLDYLVTSRPTAVNLSDAAIKLKALVQKRKQIGDPKGKDLAEAYVEAAEKMLIDDAMDNHRLGDFGAAWIMNNTPVGKDGKKVGVLTHCNTGSLATAGYGTALGVIRSLHASDKLEHAYCTETRPYNQGARLTAFELVHDKIPATLITDSMAASLLAQKGTGLAAIVVGADRVVANGDTANKIGTYQLAVLAKYHGVKFIVAAPRTTIDLRTKEGEDIIIEERAKSEVTRITGPRISDLGRNEENITLETVNIAAPGIDVWNPAFDVTPYDLIDAIVTEVGVAEKNADGLFELEKLPILFFFFLLLLLLLLVVVFGYFVSVFLFRFNRSKKTIYLLLYAQVSNAVTLNGAGSGLGIVEAIPSPGATRRSRSHYIRPSYLYIFLSLTRMSPWSLNGWLFYLVAGFFLARNKLGGTSTKLISHVTESCSSHDFEREMHFASPLELW</sequence>
<dbReference type="InterPro" id="IPR037171">
    <property type="entry name" value="NagB/RpiA_transferase-like"/>
</dbReference>
<keyword evidence="7" id="KW-0472">Membrane</keyword>
<comment type="caution">
    <text evidence="8">The sequence shown here is derived from an EMBL/GenBank/DDBJ whole genome shotgun (WGS) entry which is preliminary data.</text>
</comment>
<gene>
    <name evidence="6" type="primary">MRI1</name>
    <name evidence="8" type="ORF">TRV_00716</name>
</gene>
<dbReference type="InterPro" id="IPR005251">
    <property type="entry name" value="IF-M1Pi"/>
</dbReference>
<dbReference type="InterPro" id="IPR011559">
    <property type="entry name" value="Initiation_fac_2B_a/b/d"/>
</dbReference>
<protein>
    <recommendedName>
        <fullName evidence="6">Methylthioribose-1-phosphate isomerase</fullName>
        <shortName evidence="6">M1Pi</shortName>
        <shortName evidence="6">MTR-1-P isomerase</shortName>
        <ecNumber evidence="6">5.3.1.23</ecNumber>
    </recommendedName>
    <alternativeName>
        <fullName evidence="6">S-methyl-5-thioribose-1-phosphate isomerase</fullName>
    </alternativeName>
    <alternativeName>
        <fullName evidence="6">Translation initiation factor eIF-2B subunit alpha/beta/delta-like protein</fullName>
    </alternativeName>
</protein>
<keyword evidence="3 6" id="KW-0486">Methionine biosynthesis</keyword>
<keyword evidence="2 6" id="KW-0028">Amino-acid biosynthesis</keyword>
<name>D4D0X0_TRIVH</name>
<dbReference type="UniPathway" id="UPA00904">
    <property type="reaction ID" value="UER00874"/>
</dbReference>
<evidence type="ECO:0000256" key="6">
    <source>
        <dbReference type="HAMAP-Rule" id="MF_03119"/>
    </source>
</evidence>
<dbReference type="GeneID" id="9580570"/>
<organism evidence="8 9">
    <name type="scientific">Trichophyton verrucosum (strain HKI 0517)</name>
    <dbReference type="NCBI Taxonomy" id="663202"/>
    <lineage>
        <taxon>Eukaryota</taxon>
        <taxon>Fungi</taxon>
        <taxon>Dikarya</taxon>
        <taxon>Ascomycota</taxon>
        <taxon>Pezizomycotina</taxon>
        <taxon>Eurotiomycetes</taxon>
        <taxon>Eurotiomycetidae</taxon>
        <taxon>Onygenales</taxon>
        <taxon>Arthrodermataceae</taxon>
        <taxon>Trichophyton</taxon>
    </lineage>
</organism>
<evidence type="ECO:0000313" key="9">
    <source>
        <dbReference type="Proteomes" id="UP000008383"/>
    </source>
</evidence>
<evidence type="ECO:0000256" key="1">
    <source>
        <dbReference type="ARBA" id="ARBA00022490"/>
    </source>
</evidence>
<dbReference type="HAMAP" id="MF_01678">
    <property type="entry name" value="Salvage_MtnA"/>
    <property type="match status" value="1"/>
</dbReference>
<comment type="similarity">
    <text evidence="6">Belongs to the eIF-2B alpha/beta/delta subunits family. MtnA subfamily.</text>
</comment>
<dbReference type="KEGG" id="tve:TRV_00716"/>
<comment type="pathway">
    <text evidence="6">Amino-acid biosynthesis; L-methionine biosynthesis via salvage pathway; L-methionine from S-methyl-5-thio-alpha-D-ribose 1-phosphate: step 1/6.</text>
</comment>
<accession>D4D0X0</accession>
<dbReference type="InterPro" id="IPR000649">
    <property type="entry name" value="IF-2B-related"/>
</dbReference>
<evidence type="ECO:0000256" key="4">
    <source>
        <dbReference type="ARBA" id="ARBA00023235"/>
    </source>
</evidence>